<dbReference type="HOGENOM" id="CLU_3115105_0_0_9"/>
<gene>
    <name evidence="1" type="ORF">RUMHYD_02001</name>
</gene>
<sequence>MNYFCIYEQAITGKNSKNDEKLSGLWYYGSRVAFETADKQKSLQFTDFRV</sequence>
<keyword evidence="2" id="KW-1185">Reference proteome</keyword>
<dbReference type="Proteomes" id="UP000003100">
    <property type="component" value="Unassembled WGS sequence"/>
</dbReference>
<evidence type="ECO:0000313" key="1">
    <source>
        <dbReference type="EMBL" id="EEG49073.1"/>
    </source>
</evidence>
<protein>
    <submittedName>
        <fullName evidence="1">Uncharacterized protein</fullName>
    </submittedName>
</protein>
<dbReference type="EMBL" id="ACBZ01000102">
    <property type="protein sequence ID" value="EEG49073.1"/>
    <property type="molecule type" value="Genomic_DNA"/>
</dbReference>
<dbReference type="AlphaFoldDB" id="C0CMC0"/>
<proteinExistence type="predicted"/>
<reference evidence="1 2" key="1">
    <citation type="submission" date="2009-01" db="EMBL/GenBank/DDBJ databases">
        <authorList>
            <person name="Fulton L."/>
            <person name="Clifton S."/>
            <person name="Fulton B."/>
            <person name="Xu J."/>
            <person name="Minx P."/>
            <person name="Pepin K.H."/>
            <person name="Johnson M."/>
            <person name="Bhonagiri V."/>
            <person name="Nash W.E."/>
            <person name="Mardis E.R."/>
            <person name="Wilson R.K."/>
        </authorList>
    </citation>
    <scope>NUCLEOTIDE SEQUENCE [LARGE SCALE GENOMIC DNA]</scope>
    <source>
        <strain evidence="2">DSM 10507 / JCM 14656 / S5a33</strain>
    </source>
</reference>
<organism evidence="1 2">
    <name type="scientific">Blautia hydrogenotrophica (strain DSM 10507 / JCM 14656 / S5a33)</name>
    <name type="common">Ruminococcus hydrogenotrophicus</name>
    <dbReference type="NCBI Taxonomy" id="476272"/>
    <lineage>
        <taxon>Bacteria</taxon>
        <taxon>Bacillati</taxon>
        <taxon>Bacillota</taxon>
        <taxon>Clostridia</taxon>
        <taxon>Lachnospirales</taxon>
        <taxon>Lachnospiraceae</taxon>
        <taxon>Blautia</taxon>
    </lineage>
</organism>
<comment type="caution">
    <text evidence="1">The sequence shown here is derived from an EMBL/GenBank/DDBJ whole genome shotgun (WGS) entry which is preliminary data.</text>
</comment>
<evidence type="ECO:0000313" key="2">
    <source>
        <dbReference type="Proteomes" id="UP000003100"/>
    </source>
</evidence>
<dbReference type="PATRIC" id="fig|476272.21.peg.1434"/>
<reference evidence="1 2" key="2">
    <citation type="submission" date="2009-02" db="EMBL/GenBank/DDBJ databases">
        <title>Draft genome sequence of Blautia hydrogenotrophica DSM 10507 (Ruminococcus hydrogenotrophicus DSM 10507).</title>
        <authorList>
            <person name="Sudarsanam P."/>
            <person name="Ley R."/>
            <person name="Guruge J."/>
            <person name="Turnbaugh P.J."/>
            <person name="Mahowald M."/>
            <person name="Liep D."/>
            <person name="Gordon J."/>
        </authorList>
    </citation>
    <scope>NUCLEOTIDE SEQUENCE [LARGE SCALE GENOMIC DNA]</scope>
    <source>
        <strain evidence="2">DSM 10507 / JCM 14656 / S5a33</strain>
    </source>
</reference>
<name>C0CMC0_BLAHS</name>
<accession>C0CMC0</accession>